<evidence type="ECO:0000313" key="1">
    <source>
        <dbReference type="EMBL" id="KAK3334551.1"/>
    </source>
</evidence>
<dbReference type="GeneID" id="87867335"/>
<accession>A0AAE0J1P7</accession>
<dbReference type="Proteomes" id="UP001278500">
    <property type="component" value="Unassembled WGS sequence"/>
</dbReference>
<organism evidence="1 2">
    <name type="scientific">Neurospora tetraspora</name>
    <dbReference type="NCBI Taxonomy" id="94610"/>
    <lineage>
        <taxon>Eukaryota</taxon>
        <taxon>Fungi</taxon>
        <taxon>Dikarya</taxon>
        <taxon>Ascomycota</taxon>
        <taxon>Pezizomycotina</taxon>
        <taxon>Sordariomycetes</taxon>
        <taxon>Sordariomycetidae</taxon>
        <taxon>Sordariales</taxon>
        <taxon>Sordariaceae</taxon>
        <taxon>Neurospora</taxon>
    </lineage>
</organism>
<protein>
    <submittedName>
        <fullName evidence="1">Uncharacterized protein</fullName>
    </submittedName>
</protein>
<reference evidence="1" key="1">
    <citation type="journal article" date="2023" name="Mol. Phylogenet. Evol.">
        <title>Genome-scale phylogeny and comparative genomics of the fungal order Sordariales.</title>
        <authorList>
            <person name="Hensen N."/>
            <person name="Bonometti L."/>
            <person name="Westerberg I."/>
            <person name="Brannstrom I.O."/>
            <person name="Guillou S."/>
            <person name="Cros-Aarteil S."/>
            <person name="Calhoun S."/>
            <person name="Haridas S."/>
            <person name="Kuo A."/>
            <person name="Mondo S."/>
            <person name="Pangilinan J."/>
            <person name="Riley R."/>
            <person name="LaButti K."/>
            <person name="Andreopoulos B."/>
            <person name="Lipzen A."/>
            <person name="Chen C."/>
            <person name="Yan M."/>
            <person name="Daum C."/>
            <person name="Ng V."/>
            <person name="Clum A."/>
            <person name="Steindorff A."/>
            <person name="Ohm R.A."/>
            <person name="Martin F."/>
            <person name="Silar P."/>
            <person name="Natvig D.O."/>
            <person name="Lalanne C."/>
            <person name="Gautier V."/>
            <person name="Ament-Velasquez S.L."/>
            <person name="Kruys A."/>
            <person name="Hutchinson M.I."/>
            <person name="Powell A.J."/>
            <person name="Barry K."/>
            <person name="Miller A.N."/>
            <person name="Grigoriev I.V."/>
            <person name="Debuchy R."/>
            <person name="Gladieux P."/>
            <person name="Hiltunen Thoren M."/>
            <person name="Johannesson H."/>
        </authorList>
    </citation>
    <scope>NUCLEOTIDE SEQUENCE</scope>
    <source>
        <strain evidence="1">CBS 560.94</strain>
    </source>
</reference>
<evidence type="ECO:0000313" key="2">
    <source>
        <dbReference type="Proteomes" id="UP001278500"/>
    </source>
</evidence>
<dbReference type="EMBL" id="JAUEPP010000010">
    <property type="protein sequence ID" value="KAK3334551.1"/>
    <property type="molecule type" value="Genomic_DNA"/>
</dbReference>
<dbReference type="AlphaFoldDB" id="A0AAE0J1P7"/>
<sequence length="164" mass="18761">MCTAIMILHTICTHHTRRREPCFFASGHWTEKLTIPNAPKNIVATLKTPGACNWKLDIVDRIEFGYCSLCLGTVEVNVWLKYEERDFEGAQEMEDVAGSGSVTSQEWLYKVGAQKKFKRQFGFKGARVNRPVTCPSPRKDKKKIQFGFCDRCVDRRKAVEKARA</sequence>
<gene>
    <name evidence="1" type="ORF">B0H65DRAFT_561664</name>
</gene>
<keyword evidence="2" id="KW-1185">Reference proteome</keyword>
<name>A0AAE0J1P7_9PEZI</name>
<proteinExistence type="predicted"/>
<dbReference type="RefSeq" id="XP_062676717.1">
    <property type="nucleotide sequence ID" value="XM_062830181.1"/>
</dbReference>
<comment type="caution">
    <text evidence="1">The sequence shown here is derived from an EMBL/GenBank/DDBJ whole genome shotgun (WGS) entry which is preliminary data.</text>
</comment>
<reference evidence="1" key="2">
    <citation type="submission" date="2023-06" db="EMBL/GenBank/DDBJ databases">
        <authorList>
            <consortium name="Lawrence Berkeley National Laboratory"/>
            <person name="Haridas S."/>
            <person name="Hensen N."/>
            <person name="Bonometti L."/>
            <person name="Westerberg I."/>
            <person name="Brannstrom I.O."/>
            <person name="Guillou S."/>
            <person name="Cros-Aarteil S."/>
            <person name="Calhoun S."/>
            <person name="Kuo A."/>
            <person name="Mondo S."/>
            <person name="Pangilinan J."/>
            <person name="Riley R."/>
            <person name="Labutti K."/>
            <person name="Andreopoulos B."/>
            <person name="Lipzen A."/>
            <person name="Chen C."/>
            <person name="Yanf M."/>
            <person name="Daum C."/>
            <person name="Ng V."/>
            <person name="Clum A."/>
            <person name="Steindorff A."/>
            <person name="Ohm R."/>
            <person name="Martin F."/>
            <person name="Silar P."/>
            <person name="Natvig D."/>
            <person name="Lalanne C."/>
            <person name="Gautier V."/>
            <person name="Ament-Velasquez S.L."/>
            <person name="Kruys A."/>
            <person name="Hutchinson M.I."/>
            <person name="Powell A.J."/>
            <person name="Barry K."/>
            <person name="Miller A.N."/>
            <person name="Grigoriev I.V."/>
            <person name="Debuchy R."/>
            <person name="Gladieux P."/>
            <person name="Thoren M.H."/>
            <person name="Johannesson H."/>
        </authorList>
    </citation>
    <scope>NUCLEOTIDE SEQUENCE</scope>
    <source>
        <strain evidence="1">CBS 560.94</strain>
    </source>
</reference>